<dbReference type="SUPFAM" id="SSF54285">
    <property type="entry name" value="MoaD/ThiS"/>
    <property type="match status" value="1"/>
</dbReference>
<accession>A0ABV6CYU5</accession>
<organism evidence="1 2">
    <name type="scientific">Novosphingobium soli</name>
    <dbReference type="NCBI Taxonomy" id="574956"/>
    <lineage>
        <taxon>Bacteria</taxon>
        <taxon>Pseudomonadati</taxon>
        <taxon>Pseudomonadota</taxon>
        <taxon>Alphaproteobacteria</taxon>
        <taxon>Sphingomonadales</taxon>
        <taxon>Sphingomonadaceae</taxon>
        <taxon>Novosphingobium</taxon>
    </lineage>
</organism>
<dbReference type="Proteomes" id="UP001589798">
    <property type="component" value="Unassembled WGS sequence"/>
</dbReference>
<dbReference type="Gene3D" id="3.10.20.30">
    <property type="match status" value="1"/>
</dbReference>
<dbReference type="InterPro" id="IPR003749">
    <property type="entry name" value="ThiS/MoaD-like"/>
</dbReference>
<keyword evidence="2" id="KW-1185">Reference proteome</keyword>
<dbReference type="InterPro" id="IPR012675">
    <property type="entry name" value="Beta-grasp_dom_sf"/>
</dbReference>
<evidence type="ECO:0000313" key="1">
    <source>
        <dbReference type="EMBL" id="MFC0205559.1"/>
    </source>
</evidence>
<dbReference type="RefSeq" id="WP_379488292.1">
    <property type="nucleotide sequence ID" value="NZ_JBHLWK010000018.1"/>
</dbReference>
<sequence>MPARLVFLGRLEELAGRPFQDIAAGAPLDWADVLGWLADACSDQLSEAVAGEKVRIALNGALVPDKQALVLADGDELAFLPPVSGG</sequence>
<proteinExistence type="predicted"/>
<evidence type="ECO:0000313" key="2">
    <source>
        <dbReference type="Proteomes" id="UP001589798"/>
    </source>
</evidence>
<reference evidence="1 2" key="1">
    <citation type="submission" date="2024-09" db="EMBL/GenBank/DDBJ databases">
        <authorList>
            <person name="Sun Q."/>
            <person name="Mori K."/>
        </authorList>
    </citation>
    <scope>NUCLEOTIDE SEQUENCE [LARGE SCALE GENOMIC DNA]</scope>
    <source>
        <strain evidence="1 2">CCM 7706</strain>
    </source>
</reference>
<gene>
    <name evidence="1" type="ORF">ACFFJC_14935</name>
</gene>
<dbReference type="Pfam" id="PF02597">
    <property type="entry name" value="ThiS"/>
    <property type="match status" value="1"/>
</dbReference>
<protein>
    <submittedName>
        <fullName evidence="1">MoaD/ThiS family protein</fullName>
    </submittedName>
</protein>
<dbReference type="InterPro" id="IPR016155">
    <property type="entry name" value="Mopterin_synth/thiamin_S_b"/>
</dbReference>
<comment type="caution">
    <text evidence="1">The sequence shown here is derived from an EMBL/GenBank/DDBJ whole genome shotgun (WGS) entry which is preliminary data.</text>
</comment>
<dbReference type="EMBL" id="JBHLWK010000018">
    <property type="protein sequence ID" value="MFC0205559.1"/>
    <property type="molecule type" value="Genomic_DNA"/>
</dbReference>
<name>A0ABV6CYU5_9SPHN</name>